<proteinExistence type="predicted"/>
<reference evidence="1 2" key="1">
    <citation type="submission" date="2016-03" db="EMBL/GenBank/DDBJ databases">
        <title>EvidentialGene: Evidence-directed Construction of Genes on Genomes.</title>
        <authorList>
            <person name="Gilbert D.G."/>
            <person name="Choi J.-H."/>
            <person name="Mockaitis K."/>
            <person name="Colbourne J."/>
            <person name="Pfrender M."/>
        </authorList>
    </citation>
    <scope>NUCLEOTIDE SEQUENCE [LARGE SCALE GENOMIC DNA]</scope>
    <source>
        <strain evidence="1 2">Xinb3</strain>
        <tissue evidence="1">Complete organism</tissue>
    </source>
</reference>
<evidence type="ECO:0000313" key="2">
    <source>
        <dbReference type="Proteomes" id="UP000076858"/>
    </source>
</evidence>
<dbReference type="EMBL" id="LRGB01002600">
    <property type="protein sequence ID" value="KZS06787.1"/>
    <property type="molecule type" value="Genomic_DNA"/>
</dbReference>
<keyword evidence="2" id="KW-1185">Reference proteome</keyword>
<dbReference type="Proteomes" id="UP000076858">
    <property type="component" value="Unassembled WGS sequence"/>
</dbReference>
<evidence type="ECO:0000313" key="1">
    <source>
        <dbReference type="EMBL" id="KZS06787.1"/>
    </source>
</evidence>
<sequence>MGHTKLVPNAKQQSHMILNFVFGLLLKGDMLFFRNQLWMCESFSAAYGTFQADEDVILHWQVPYTRTKSTWISHWLCMFGYPLRNPAEGPKK</sequence>
<name>A0A0P5G3S6_9CRUS</name>
<organism evidence="1 2">
    <name type="scientific">Daphnia magna</name>
    <dbReference type="NCBI Taxonomy" id="35525"/>
    <lineage>
        <taxon>Eukaryota</taxon>
        <taxon>Metazoa</taxon>
        <taxon>Ecdysozoa</taxon>
        <taxon>Arthropoda</taxon>
        <taxon>Crustacea</taxon>
        <taxon>Branchiopoda</taxon>
        <taxon>Diplostraca</taxon>
        <taxon>Cladocera</taxon>
        <taxon>Anomopoda</taxon>
        <taxon>Daphniidae</taxon>
        <taxon>Daphnia</taxon>
    </lineage>
</organism>
<gene>
    <name evidence="1" type="ORF">APZ42_029646</name>
</gene>
<protein>
    <submittedName>
        <fullName evidence="1">Uncharacterized protein</fullName>
    </submittedName>
</protein>
<dbReference type="AlphaFoldDB" id="A0A0P5G3S6"/>
<accession>A0A0P5G3S6</accession>
<comment type="caution">
    <text evidence="1">The sequence shown here is derived from an EMBL/GenBank/DDBJ whole genome shotgun (WGS) entry which is preliminary data.</text>
</comment>